<feature type="coiled-coil region" evidence="1">
    <location>
        <begin position="305"/>
        <end position="354"/>
    </location>
</feature>
<feature type="transmembrane region" description="Helical" evidence="2">
    <location>
        <begin position="21"/>
        <end position="46"/>
    </location>
</feature>
<feature type="coiled-coil region" evidence="1">
    <location>
        <begin position="83"/>
        <end position="265"/>
    </location>
</feature>
<evidence type="ECO:0000313" key="3">
    <source>
        <dbReference type="EMBL" id="AZZ65452.1"/>
    </source>
</evidence>
<dbReference type="EMBL" id="CP033058">
    <property type="protein sequence ID" value="AZZ65452.1"/>
    <property type="molecule type" value="Genomic_DNA"/>
</dbReference>
<dbReference type="KEGG" id="mphc:DMC14_001450"/>
<dbReference type="Proteomes" id="UP000256585">
    <property type="component" value="Chromosome"/>
</dbReference>
<keyword evidence="2" id="KW-0472">Membrane</keyword>
<keyword evidence="2" id="KW-0812">Transmembrane</keyword>
<protein>
    <submittedName>
        <fullName evidence="3">Uncharacterized protein</fullName>
    </submittedName>
</protein>
<gene>
    <name evidence="3" type="ORF">DMC14_001450</name>
</gene>
<evidence type="ECO:0000313" key="4">
    <source>
        <dbReference type="Proteomes" id="UP000256585"/>
    </source>
</evidence>
<dbReference type="RefSeq" id="WP_116171718.1">
    <property type="nucleotide sequence ID" value="NZ_CP033058.2"/>
</dbReference>
<keyword evidence="2" id="KW-1133">Transmembrane helix</keyword>
<sequence>MTPNDKKINNFNVKKPKAKKAGIILGSMLGTIAVLGAAGTAIYFGLKHKNKAQKSNKTDSNIKDANDSKAKTITEINKRILILNEVIDKTKNSKDDLNKLDEKLSSLENKTKEIEKEYEKDNNEENKKDTNINSSLENLKNKIDESKKTIEDLKNIKNLNLINKSIEEINNKNQDVLNNQNKVENLTDKTRILINEINNQKNNLKSFEKITEDSKQEIKDKVLELQNLVNEINTNSIPSYIQKIQDAIEELINDMKLKADELNKNPDDIEYLKNTLPNLDSSISNATDLYEKLALDKNSFLKPILDNFKLKIDEYNEISKEAHKKLNEAELRRQKNVINALNEANKKIKSAIDETYTNNSIDPTEAKKNIEKFEPIIQKIQDVYNQNNIDVNQKAPIQEHLDQLNTNLNRSKERLSELKARAKEEYNRIFQSYIQKIRQIDSSTPPVVGQWMIRHQTEAYKIFNKDPNNFNFLQEAIDYLEPKIKLLNLNRGKMINIYASYKNNLNKGENDTTIKKYLDIQKTYLDKLKEIEGNIDYFASDLDDSTIISQMTDLYSQSILRANVAEQALENVVIEYPSNKTFLNTFKNEIKGKLNGTYTLPVEISYFEVSKQSDKFVILIVLKVDGVALNHNSISKTITSSQFAS</sequence>
<name>A0A3Q9V950_9BACT</name>
<dbReference type="AlphaFoldDB" id="A0A3Q9V950"/>
<accession>A0A3Q9V950</accession>
<proteinExistence type="predicted"/>
<organism evidence="3 4">
    <name type="scientific">Metamycoplasma phocicerebrale</name>
    <dbReference type="NCBI Taxonomy" id="142649"/>
    <lineage>
        <taxon>Bacteria</taxon>
        <taxon>Bacillati</taxon>
        <taxon>Mycoplasmatota</taxon>
        <taxon>Mycoplasmoidales</taxon>
        <taxon>Metamycoplasmataceae</taxon>
        <taxon>Metamycoplasma</taxon>
    </lineage>
</organism>
<keyword evidence="1" id="KW-0175">Coiled coil</keyword>
<reference evidence="3" key="1">
    <citation type="submission" date="2019-03" db="EMBL/GenBank/DDBJ databases">
        <title>Draft Sequence and Annotation of the Mycoplasma phocicerebrale Strain 1049T Genome.</title>
        <authorList>
            <person name="Frasca S.Jr."/>
            <person name="Kutish G.F."/>
            <person name="Castellanos Gell J."/>
            <person name="Michaels D.L."/>
            <person name="Brown D.R."/>
        </authorList>
    </citation>
    <scope>NUCLEOTIDE SEQUENCE</scope>
    <source>
        <strain evidence="3">1049</strain>
    </source>
</reference>
<feature type="coiled-coil region" evidence="1">
    <location>
        <begin position="401"/>
        <end position="428"/>
    </location>
</feature>
<evidence type="ECO:0000256" key="1">
    <source>
        <dbReference type="SAM" id="Coils"/>
    </source>
</evidence>
<keyword evidence="4" id="KW-1185">Reference proteome</keyword>
<evidence type="ECO:0000256" key="2">
    <source>
        <dbReference type="SAM" id="Phobius"/>
    </source>
</evidence>